<dbReference type="SMART" id="SM00248">
    <property type="entry name" value="ANK"/>
    <property type="match status" value="6"/>
</dbReference>
<dbReference type="Pfam" id="PF12796">
    <property type="entry name" value="Ank_2"/>
    <property type="match status" value="2"/>
</dbReference>
<sequence>MRPMGRRTAILLTLCVVLRGASATAIHAGHPGDLPLLQPSPLLPRPGTFAPNGVQSSGSSPGLARRGTNRRLSALSADSGPTAGGTDVGLEAIGSVNGSGVQKMEGALSSDEPPSLWSAAFRGREDAVEEFVEGGADVNQRNRNGTTPLYVAAQNGHAAVVERLLAAGAEVNAKSKAGSTPLLVAAHNNHVNIVKLLLENGAFPNSRTVQTGQTALWQASYLGFLEVVQTLLDGGAGVDLPSTSKGATPLYAAVNRGHIEVLSILIDAGASVTTPLTNGVTPLHMASALLRPDMVELLLMNGADPSALDADGDTAADVVGVASPGRNDSLRAGILKLLEPSDSVTTSGSEPSPQGTVAMAGNGSGSKRLSAVMVLVPVLAGLIFIVALTSALRLRSWSHSRVDRAELDPHVRLNDLLSKGLSGKRAPLEFGPEYNSSSMDSCHAAVDGHWDESQDSRDAALMPRRAGGPRGRTGGSRRSKGQSSMLSSPTYSSDDSKALWDTFMTSTRGVTVNSPAYKL</sequence>
<feature type="region of interest" description="Disordered" evidence="4">
    <location>
        <begin position="449"/>
        <end position="494"/>
    </location>
</feature>
<keyword evidence="6" id="KW-0732">Signal</keyword>
<feature type="chain" id="PRO_5035851618" description="Ankyrin repeat" evidence="6">
    <location>
        <begin position="24"/>
        <end position="519"/>
    </location>
</feature>
<evidence type="ECO:0000256" key="1">
    <source>
        <dbReference type="ARBA" id="ARBA00022737"/>
    </source>
</evidence>
<keyword evidence="5" id="KW-0472">Membrane</keyword>
<dbReference type="PROSITE" id="PS50088">
    <property type="entry name" value="ANK_REPEAT"/>
    <property type="match status" value="5"/>
</dbReference>
<dbReference type="PANTHER" id="PTHR24171">
    <property type="entry name" value="ANKYRIN REPEAT DOMAIN-CONTAINING PROTEIN 39-RELATED"/>
    <property type="match status" value="1"/>
</dbReference>
<feature type="region of interest" description="Disordered" evidence="4">
    <location>
        <begin position="29"/>
        <end position="66"/>
    </location>
</feature>
<dbReference type="InterPro" id="IPR002110">
    <property type="entry name" value="Ankyrin_rpt"/>
</dbReference>
<keyword evidence="5" id="KW-1133">Transmembrane helix</keyword>
<name>A0A8S1J568_9CHLO</name>
<keyword evidence="5" id="KW-0812">Transmembrane</keyword>
<reference evidence="7" key="1">
    <citation type="submission" date="2020-12" db="EMBL/GenBank/DDBJ databases">
        <authorList>
            <person name="Iha C."/>
        </authorList>
    </citation>
    <scope>NUCLEOTIDE SEQUENCE</scope>
</reference>
<evidence type="ECO:0008006" key="9">
    <source>
        <dbReference type="Google" id="ProtNLM"/>
    </source>
</evidence>
<feature type="signal peptide" evidence="6">
    <location>
        <begin position="1"/>
        <end position="23"/>
    </location>
</feature>
<evidence type="ECO:0000256" key="6">
    <source>
        <dbReference type="SAM" id="SignalP"/>
    </source>
</evidence>
<dbReference type="EMBL" id="CAJHUC010001438">
    <property type="protein sequence ID" value="CAD7701114.1"/>
    <property type="molecule type" value="Genomic_DNA"/>
</dbReference>
<feature type="repeat" description="ANK" evidence="3">
    <location>
        <begin position="245"/>
        <end position="277"/>
    </location>
</feature>
<feature type="compositionally biased region" description="Polar residues" evidence="4">
    <location>
        <begin position="342"/>
        <end position="355"/>
    </location>
</feature>
<feature type="region of interest" description="Disordered" evidence="4">
    <location>
        <begin position="341"/>
        <end position="361"/>
    </location>
</feature>
<dbReference type="PROSITE" id="PS50297">
    <property type="entry name" value="ANK_REP_REGION"/>
    <property type="match status" value="5"/>
</dbReference>
<feature type="repeat" description="ANK" evidence="3">
    <location>
        <begin position="144"/>
        <end position="176"/>
    </location>
</feature>
<dbReference type="Proteomes" id="UP000708148">
    <property type="component" value="Unassembled WGS sequence"/>
</dbReference>
<keyword evidence="8" id="KW-1185">Reference proteome</keyword>
<feature type="compositionally biased region" description="Basic and acidic residues" evidence="4">
    <location>
        <begin position="449"/>
        <end position="458"/>
    </location>
</feature>
<protein>
    <recommendedName>
        <fullName evidence="9">Ankyrin repeat</fullName>
    </recommendedName>
</protein>
<dbReference type="InterPro" id="IPR036770">
    <property type="entry name" value="Ankyrin_rpt-contain_sf"/>
</dbReference>
<dbReference type="OrthoDB" id="346910at2759"/>
<gene>
    <name evidence="7" type="ORF">OSTQU699_LOCUS6473</name>
</gene>
<evidence type="ECO:0000256" key="3">
    <source>
        <dbReference type="PROSITE-ProRule" id="PRU00023"/>
    </source>
</evidence>
<comment type="caution">
    <text evidence="7">The sequence shown here is derived from an EMBL/GenBank/DDBJ whole genome shotgun (WGS) entry which is preliminary data.</text>
</comment>
<feature type="repeat" description="ANK" evidence="3">
    <location>
        <begin position="177"/>
        <end position="209"/>
    </location>
</feature>
<feature type="repeat" description="ANK" evidence="3">
    <location>
        <begin position="211"/>
        <end position="243"/>
    </location>
</feature>
<evidence type="ECO:0000256" key="2">
    <source>
        <dbReference type="ARBA" id="ARBA00023043"/>
    </source>
</evidence>
<organism evidence="7 8">
    <name type="scientific">Ostreobium quekettii</name>
    <dbReference type="NCBI Taxonomy" id="121088"/>
    <lineage>
        <taxon>Eukaryota</taxon>
        <taxon>Viridiplantae</taxon>
        <taxon>Chlorophyta</taxon>
        <taxon>core chlorophytes</taxon>
        <taxon>Ulvophyceae</taxon>
        <taxon>TCBD clade</taxon>
        <taxon>Bryopsidales</taxon>
        <taxon>Ostreobineae</taxon>
        <taxon>Ostreobiaceae</taxon>
        <taxon>Ostreobium</taxon>
    </lineage>
</organism>
<evidence type="ECO:0000256" key="5">
    <source>
        <dbReference type="SAM" id="Phobius"/>
    </source>
</evidence>
<keyword evidence="2 3" id="KW-0040">ANK repeat</keyword>
<evidence type="ECO:0000256" key="4">
    <source>
        <dbReference type="SAM" id="MobiDB-lite"/>
    </source>
</evidence>
<accession>A0A8S1J568</accession>
<evidence type="ECO:0000313" key="7">
    <source>
        <dbReference type="EMBL" id="CAD7701114.1"/>
    </source>
</evidence>
<proteinExistence type="predicted"/>
<feature type="transmembrane region" description="Helical" evidence="5">
    <location>
        <begin position="369"/>
        <end position="392"/>
    </location>
</feature>
<dbReference type="AlphaFoldDB" id="A0A8S1J568"/>
<dbReference type="Gene3D" id="1.25.40.20">
    <property type="entry name" value="Ankyrin repeat-containing domain"/>
    <property type="match status" value="2"/>
</dbReference>
<dbReference type="SUPFAM" id="SSF48403">
    <property type="entry name" value="Ankyrin repeat"/>
    <property type="match status" value="1"/>
</dbReference>
<keyword evidence="1" id="KW-0677">Repeat</keyword>
<feature type="repeat" description="ANK" evidence="3">
    <location>
        <begin position="278"/>
        <end position="310"/>
    </location>
</feature>
<dbReference type="PRINTS" id="PR01415">
    <property type="entry name" value="ANKYRIN"/>
</dbReference>
<evidence type="ECO:0000313" key="8">
    <source>
        <dbReference type="Proteomes" id="UP000708148"/>
    </source>
</evidence>